<dbReference type="Pfam" id="PF01420">
    <property type="entry name" value="Methylase_S"/>
    <property type="match status" value="2"/>
</dbReference>
<dbReference type="CDD" id="cd17246">
    <property type="entry name" value="RMtype1_S_SonII-TRD2-CR2_like"/>
    <property type="match status" value="1"/>
</dbReference>
<comment type="similarity">
    <text evidence="1">Belongs to the type-I restriction system S methylase family.</text>
</comment>
<dbReference type="InterPro" id="IPR044946">
    <property type="entry name" value="Restrct_endonuc_typeI_TRD_sf"/>
</dbReference>
<dbReference type="AlphaFoldDB" id="A0A075HZT9"/>
<name>A0A075HZT9_9ARCH</name>
<evidence type="ECO:0000256" key="1">
    <source>
        <dbReference type="ARBA" id="ARBA00010923"/>
    </source>
</evidence>
<dbReference type="Gene3D" id="3.90.220.20">
    <property type="entry name" value="DNA methylase specificity domains"/>
    <property type="match status" value="2"/>
</dbReference>
<dbReference type="InterPro" id="IPR000055">
    <property type="entry name" value="Restrct_endonuc_typeI_TRD"/>
</dbReference>
<keyword evidence="3" id="KW-0238">DNA-binding</keyword>
<keyword evidence="5" id="KW-0378">Hydrolase</keyword>
<reference evidence="5" key="1">
    <citation type="journal article" date="2014" name="Genome Biol. Evol.">
        <title>Pangenome evidence for extensive interdomain horizontal transfer affecting lineage core and shell genes in uncultured planktonic thaumarchaeota and euryarchaeota.</title>
        <authorList>
            <person name="Deschamps P."/>
            <person name="Zivanovic Y."/>
            <person name="Moreira D."/>
            <person name="Rodriguez-Valera F."/>
            <person name="Lopez-Garcia P."/>
        </authorList>
    </citation>
    <scope>NUCLEOTIDE SEQUENCE</scope>
</reference>
<dbReference type="REBASE" id="97884">
    <property type="entry name" value="S.Uth98C03ORFAP"/>
</dbReference>
<feature type="domain" description="Type I restriction modification DNA specificity" evidence="4">
    <location>
        <begin position="252"/>
        <end position="405"/>
    </location>
</feature>
<dbReference type="GO" id="GO:0003677">
    <property type="term" value="F:DNA binding"/>
    <property type="evidence" value="ECO:0007669"/>
    <property type="project" value="UniProtKB-KW"/>
</dbReference>
<dbReference type="EC" id="3.1.21.3" evidence="5"/>
<evidence type="ECO:0000259" key="4">
    <source>
        <dbReference type="Pfam" id="PF01420"/>
    </source>
</evidence>
<organism evidence="5">
    <name type="scientific">uncultured marine thaumarchaeote KM3_98_C03</name>
    <dbReference type="NCBI Taxonomy" id="1456352"/>
    <lineage>
        <taxon>Archaea</taxon>
        <taxon>Nitrososphaerota</taxon>
        <taxon>environmental samples</taxon>
    </lineage>
</organism>
<dbReference type="PANTHER" id="PTHR30408">
    <property type="entry name" value="TYPE-1 RESTRICTION ENZYME ECOKI SPECIFICITY PROTEIN"/>
    <property type="match status" value="1"/>
</dbReference>
<dbReference type="SUPFAM" id="SSF116734">
    <property type="entry name" value="DNA methylase specificity domain"/>
    <property type="match status" value="2"/>
</dbReference>
<evidence type="ECO:0000313" key="5">
    <source>
        <dbReference type="EMBL" id="AIF21159.1"/>
    </source>
</evidence>
<proteinExistence type="inferred from homology"/>
<evidence type="ECO:0000256" key="3">
    <source>
        <dbReference type="ARBA" id="ARBA00023125"/>
    </source>
</evidence>
<dbReference type="GO" id="GO:0009307">
    <property type="term" value="P:DNA restriction-modification system"/>
    <property type="evidence" value="ECO:0007669"/>
    <property type="project" value="UniProtKB-KW"/>
</dbReference>
<gene>
    <name evidence="5" type="primary">hsdS</name>
</gene>
<accession>A0A075HZT9</accession>
<dbReference type="InterPro" id="IPR052021">
    <property type="entry name" value="Type-I_RS_S_subunit"/>
</dbReference>
<protein>
    <submittedName>
        <fullName evidence="5">Restriction modification system DNA specificity domain-containing protein (HsdS)</fullName>
        <ecNumber evidence="5">3.1.21.3</ecNumber>
    </submittedName>
</protein>
<dbReference type="GO" id="GO:0009035">
    <property type="term" value="F:type I site-specific deoxyribonuclease activity"/>
    <property type="evidence" value="ECO:0007669"/>
    <property type="project" value="UniProtKB-EC"/>
</dbReference>
<sequence>MNEYKIVYNFFKRPIKIPKNWEYVMYSDVLIEEEKPIIFDDNEKYDLITVQRRNNGLILRETLEGYQIKVKKLFDVDEGDFLIARMQIIHGACGLVPKNLADAKITASYIRFTSKSLLSLEYLNLFSHTPLFYQQTFISSVGSNLEKMNFNKKHWLKHLFPLPPREEQDKIVEIINNVTKLTQDTEKIIQQTKRLKKGLIQKLLTKGIEHTKFKKVKWYYEKEIEIPTEWRITTLKESSCITDGSHFSPPKTDNGFPLATVENLKDSEIDTESCYKISKEDFEELAKNNCKPEINNVLFSKDGTVGKSFVFTQNIDVVLLSSIAILKPFDDLNSYFLHYSFQSEAINKFIAKYLGGTAIKRIILKNLEKFFFPLPPLPEQQKIVSILSNVDSKIQYQEKYKEKLQRLKKSLMQKLLTGEVMVKV</sequence>
<evidence type="ECO:0000256" key="2">
    <source>
        <dbReference type="ARBA" id="ARBA00022747"/>
    </source>
</evidence>
<dbReference type="PANTHER" id="PTHR30408:SF12">
    <property type="entry name" value="TYPE I RESTRICTION ENZYME MJAVIII SPECIFICITY SUBUNIT"/>
    <property type="match status" value="1"/>
</dbReference>
<dbReference type="EMBL" id="KF901183">
    <property type="protein sequence ID" value="AIF21159.1"/>
    <property type="molecule type" value="Genomic_DNA"/>
</dbReference>
<keyword evidence="2" id="KW-0680">Restriction system</keyword>
<feature type="domain" description="Type I restriction modification DNA specificity" evidence="4">
    <location>
        <begin position="18"/>
        <end position="191"/>
    </location>
</feature>